<reference evidence="3" key="1">
    <citation type="submission" date="2012-11" db="EMBL/GenBank/DDBJ databases">
        <authorList>
            <person name="Becker E.A."/>
            <person name="Seitzer P."/>
            <person name="Tritt A."/>
            <person name="Larsen D."/>
            <person name="Yao A."/>
            <person name="Wu D."/>
            <person name="Darling A."/>
            <person name="Eisen J.A."/>
            <person name="Facciotti M.T."/>
        </authorList>
    </citation>
    <scope>NUCLEOTIDE SEQUENCE [LARGE SCALE GENOMIC DNA]</scope>
    <source>
        <strain evidence="3">ATCC 29605 / DSM 3757 / JCM 8879 / NBRC 14742 / NCIMB 2012 / VKM B-1768 / DS2</strain>
    </source>
</reference>
<reference evidence="2 3" key="2">
    <citation type="journal article" date="2014" name="PLoS Genet.">
        <title>Phylogenetically driven sequencing of extremely halophilic archaea reveals strategies for static and dynamic osmo-response.</title>
        <authorList>
            <person name="Becker E.A."/>
            <person name="Seitzer P.M."/>
            <person name="Tritt A."/>
            <person name="Larsen D."/>
            <person name="Krusor M."/>
            <person name="Yao A.I."/>
            <person name="Wu D."/>
            <person name="Madern D."/>
            <person name="Eisen J.A."/>
            <person name="Darling A.E."/>
            <person name="Facciotti M.T."/>
        </authorList>
    </citation>
    <scope>NUCLEOTIDE SEQUENCE [LARGE SCALE GENOMIC DNA]</scope>
    <source>
        <strain evidence="3">ATCC 29605 / DSM 3757 / JCM 8879 / NBRC 14742 / NCIMB 2012 / VKM B-1768 / DS2</strain>
    </source>
</reference>
<dbReference type="EMBL" id="AOHU01000090">
    <property type="protein sequence ID" value="ELY28338.1"/>
    <property type="molecule type" value="Genomic_DNA"/>
</dbReference>
<sequence length="75" mass="9527">MLIINIKKLQIYVCLWVLWLFPEVHTSNWFTFDKTQFAILVWYIRYPVFIIQEFWECIIFIVWIIYYSRWNRTTI</sequence>
<dbReference type="AlphaFoldDB" id="L9UVZ6"/>
<dbReference type="Proteomes" id="UP000011532">
    <property type="component" value="Unassembled WGS sequence"/>
</dbReference>
<keyword evidence="1" id="KW-0812">Transmembrane</keyword>
<keyword evidence="1" id="KW-1133">Transmembrane helix</keyword>
<evidence type="ECO:0000313" key="3">
    <source>
        <dbReference type="Proteomes" id="UP000011532"/>
    </source>
</evidence>
<proteinExistence type="predicted"/>
<evidence type="ECO:0000256" key="1">
    <source>
        <dbReference type="SAM" id="Phobius"/>
    </source>
</evidence>
<name>L9UVZ6_HALVD</name>
<evidence type="ECO:0000313" key="2">
    <source>
        <dbReference type="EMBL" id="ELY28338.1"/>
    </source>
</evidence>
<organism evidence="2 3">
    <name type="scientific">Haloferax volcanii (strain ATCC 29605 / DSM 3757 / JCM 8879 / NBRC 14742 / NCIMB 2012 / VKM B-1768 / DS2)</name>
    <name type="common">Halobacterium volcanii</name>
    <dbReference type="NCBI Taxonomy" id="309800"/>
    <lineage>
        <taxon>Archaea</taxon>
        <taxon>Methanobacteriati</taxon>
        <taxon>Methanobacteriota</taxon>
        <taxon>Stenosarchaea group</taxon>
        <taxon>Halobacteria</taxon>
        <taxon>Halobacteriales</taxon>
        <taxon>Haloferacaceae</taxon>
        <taxon>Haloferax</taxon>
    </lineage>
</organism>
<keyword evidence="1" id="KW-0472">Membrane</keyword>
<gene>
    <name evidence="2" type="ORF">C498_11611</name>
</gene>
<protein>
    <submittedName>
        <fullName evidence="2">Uncharacterized protein</fullName>
    </submittedName>
</protein>
<accession>L9UVZ6</accession>
<feature type="transmembrane region" description="Helical" evidence="1">
    <location>
        <begin position="42"/>
        <end position="66"/>
    </location>
</feature>
<comment type="caution">
    <text evidence="2">The sequence shown here is derived from an EMBL/GenBank/DDBJ whole genome shotgun (WGS) entry which is preliminary data.</text>
</comment>